<sequence length="112" mass="12524">MKDHEEAYTKALKWRDWYSVGPPSRWLHSKIVHRLLRLGISQQCKDVAQARKSPDIALFDEMNAAGKDQFETFARQQRGTSGEYLGDADGGEYFEVNGGLGWDPGGTGCVAF</sequence>
<proteinExistence type="predicted"/>
<evidence type="ECO:0000313" key="2">
    <source>
        <dbReference type="Proteomes" id="UP000016933"/>
    </source>
</evidence>
<evidence type="ECO:0000313" key="1">
    <source>
        <dbReference type="EMBL" id="EME47599.1"/>
    </source>
</evidence>
<reference evidence="2" key="1">
    <citation type="journal article" date="2012" name="PLoS Genet.">
        <title>The genomes of the fungal plant pathogens Cladosporium fulvum and Dothistroma septosporum reveal adaptation to different hosts and lifestyles but also signatures of common ancestry.</title>
        <authorList>
            <person name="de Wit P.J.G.M."/>
            <person name="van der Burgt A."/>
            <person name="Oekmen B."/>
            <person name="Stergiopoulos I."/>
            <person name="Abd-Elsalam K.A."/>
            <person name="Aerts A.L."/>
            <person name="Bahkali A.H."/>
            <person name="Beenen H.G."/>
            <person name="Chettri P."/>
            <person name="Cox M.P."/>
            <person name="Datema E."/>
            <person name="de Vries R.P."/>
            <person name="Dhillon B."/>
            <person name="Ganley A.R."/>
            <person name="Griffiths S.A."/>
            <person name="Guo Y."/>
            <person name="Hamelin R.C."/>
            <person name="Henrissat B."/>
            <person name="Kabir M.S."/>
            <person name="Jashni M.K."/>
            <person name="Kema G."/>
            <person name="Klaubauf S."/>
            <person name="Lapidus A."/>
            <person name="Levasseur A."/>
            <person name="Lindquist E."/>
            <person name="Mehrabi R."/>
            <person name="Ohm R.A."/>
            <person name="Owen T.J."/>
            <person name="Salamov A."/>
            <person name="Schwelm A."/>
            <person name="Schijlen E."/>
            <person name="Sun H."/>
            <person name="van den Burg H.A."/>
            <person name="van Ham R.C.H.J."/>
            <person name="Zhang S."/>
            <person name="Goodwin S.B."/>
            <person name="Grigoriev I.V."/>
            <person name="Collemare J."/>
            <person name="Bradshaw R.E."/>
        </authorList>
    </citation>
    <scope>NUCLEOTIDE SEQUENCE [LARGE SCALE GENOMIC DNA]</scope>
    <source>
        <strain evidence="2">NZE10 / CBS 128990</strain>
    </source>
</reference>
<gene>
    <name evidence="1" type="ORF">DOTSEDRAFT_21370</name>
</gene>
<organism evidence="1 2">
    <name type="scientific">Dothistroma septosporum (strain NZE10 / CBS 128990)</name>
    <name type="common">Red band needle blight fungus</name>
    <name type="synonym">Mycosphaerella pini</name>
    <dbReference type="NCBI Taxonomy" id="675120"/>
    <lineage>
        <taxon>Eukaryota</taxon>
        <taxon>Fungi</taxon>
        <taxon>Dikarya</taxon>
        <taxon>Ascomycota</taxon>
        <taxon>Pezizomycotina</taxon>
        <taxon>Dothideomycetes</taxon>
        <taxon>Dothideomycetidae</taxon>
        <taxon>Mycosphaerellales</taxon>
        <taxon>Mycosphaerellaceae</taxon>
        <taxon>Dothistroma</taxon>
    </lineage>
</organism>
<reference evidence="1 2" key="2">
    <citation type="journal article" date="2012" name="PLoS Pathog.">
        <title>Diverse lifestyles and strategies of plant pathogenesis encoded in the genomes of eighteen Dothideomycetes fungi.</title>
        <authorList>
            <person name="Ohm R.A."/>
            <person name="Feau N."/>
            <person name="Henrissat B."/>
            <person name="Schoch C.L."/>
            <person name="Horwitz B.A."/>
            <person name="Barry K.W."/>
            <person name="Condon B.J."/>
            <person name="Copeland A.C."/>
            <person name="Dhillon B."/>
            <person name="Glaser F."/>
            <person name="Hesse C.N."/>
            <person name="Kosti I."/>
            <person name="LaButti K."/>
            <person name="Lindquist E.A."/>
            <person name="Lucas S."/>
            <person name="Salamov A.A."/>
            <person name="Bradshaw R.E."/>
            <person name="Ciuffetti L."/>
            <person name="Hamelin R.C."/>
            <person name="Kema G.H.J."/>
            <person name="Lawrence C."/>
            <person name="Scott J.A."/>
            <person name="Spatafora J.W."/>
            <person name="Turgeon B.G."/>
            <person name="de Wit P.J.G.M."/>
            <person name="Zhong S."/>
            <person name="Goodwin S.B."/>
            <person name="Grigoriev I.V."/>
        </authorList>
    </citation>
    <scope>NUCLEOTIDE SEQUENCE [LARGE SCALE GENOMIC DNA]</scope>
    <source>
        <strain evidence="2">NZE10 / CBS 128990</strain>
    </source>
</reference>
<keyword evidence="2" id="KW-1185">Reference proteome</keyword>
<name>N1PZG2_DOTSN</name>
<dbReference type="HOGENOM" id="CLU_2145795_0_0_1"/>
<protein>
    <submittedName>
        <fullName evidence="1">Uncharacterized protein</fullName>
    </submittedName>
</protein>
<dbReference type="OrthoDB" id="294702at2759"/>
<accession>N1PZG2</accession>
<dbReference type="EMBL" id="KB446536">
    <property type="protein sequence ID" value="EME47599.1"/>
    <property type="molecule type" value="Genomic_DNA"/>
</dbReference>
<dbReference type="AlphaFoldDB" id="N1PZG2"/>
<dbReference type="Proteomes" id="UP000016933">
    <property type="component" value="Unassembled WGS sequence"/>
</dbReference>